<dbReference type="SUPFAM" id="SSF58104">
    <property type="entry name" value="Methyl-accepting chemotaxis protein (MCP) signaling domain"/>
    <property type="match status" value="1"/>
</dbReference>
<evidence type="ECO:0000256" key="1">
    <source>
        <dbReference type="ARBA" id="ARBA00004370"/>
    </source>
</evidence>
<dbReference type="InterPro" id="IPR024478">
    <property type="entry name" value="HlyB_4HB_MCP"/>
</dbReference>
<gene>
    <name evidence="7" type="ORF">BGI27_00760</name>
    <name evidence="8" type="ORF">CGU29_09350</name>
</gene>
<evidence type="ECO:0000313" key="10">
    <source>
        <dbReference type="Proteomes" id="UP000623509"/>
    </source>
</evidence>
<protein>
    <submittedName>
        <fullName evidence="7">Methyl-accepting chemotaxis protein</fullName>
    </submittedName>
</protein>
<name>A0A272ETB0_9RHOO</name>
<dbReference type="EMBL" id="NMRN01000025">
    <property type="protein sequence ID" value="PAS92980.1"/>
    <property type="molecule type" value="Genomic_DNA"/>
</dbReference>
<comment type="similarity">
    <text evidence="3">Belongs to the methyl-accepting chemotaxis (MCP) protein family.</text>
</comment>
<evidence type="ECO:0000313" key="8">
    <source>
        <dbReference type="EMBL" id="PAS92980.1"/>
    </source>
</evidence>
<evidence type="ECO:0000313" key="9">
    <source>
        <dbReference type="Proteomes" id="UP000216107"/>
    </source>
</evidence>
<evidence type="ECO:0000313" key="7">
    <source>
        <dbReference type="EMBL" id="KAF7600677.1"/>
    </source>
</evidence>
<feature type="domain" description="Methyl-accepting transducer" evidence="6">
    <location>
        <begin position="284"/>
        <end position="517"/>
    </location>
</feature>
<dbReference type="Proteomes" id="UP000216107">
    <property type="component" value="Unassembled WGS sequence"/>
</dbReference>
<evidence type="ECO:0000256" key="3">
    <source>
        <dbReference type="ARBA" id="ARBA00029447"/>
    </source>
</evidence>
<dbReference type="OrthoDB" id="9806477at2"/>
<dbReference type="GO" id="GO:0004888">
    <property type="term" value="F:transmembrane signaling receptor activity"/>
    <property type="evidence" value="ECO:0007669"/>
    <property type="project" value="InterPro"/>
</dbReference>
<dbReference type="InterPro" id="IPR004090">
    <property type="entry name" value="Chemotax_Me-accpt_rcpt"/>
</dbReference>
<comment type="subcellular location">
    <subcellularLocation>
        <location evidence="1">Membrane</location>
    </subcellularLocation>
</comment>
<dbReference type="GO" id="GO:0007165">
    <property type="term" value="P:signal transduction"/>
    <property type="evidence" value="ECO:0007669"/>
    <property type="project" value="UniProtKB-KW"/>
</dbReference>
<keyword evidence="5" id="KW-0812">Transmembrane</keyword>
<sequence>MWSIRHVLLGTDLMSLKKWTVAGRLGLLVAGLLLATLLVGLASFIEGRRMQAGFASIYNDSIVPVDQLKHVSDAYAVNIVDATHKVLDGMIGSSVAVEGIEEARKVISTEWTAYTGTNLTEEENVLVAKAEELMPKADNAANRALMLIQSNDSEGLRMFAAQELYAAIDPISAVIAELVDLQLKEAQRDFQQAEAAHARSTLVNLTLLGLAVVLGTLAGYAIIRQLTQELGDEPAAVAQLAARVAKGDLSGDIRVRRGLEGSVMGSMAAMHRNLRELAQELRANANEVTSSAQALTGVAQQVAHSSASQADASSAIAAAVEEMAVSIDTIADHSAQAKDTSGTSTDSAIAILDGVRADVTRIASTVTASSTTIGDLTAKSSQIAAVVSVIKEVAEQTNLLALNAAIEAARAGEQGRGFAVVADEVRKLAERTSASTVEIGRVVASIREAGQSAQAQIEEASALAQSGAQRAQSAGEVIHDIQIAARQLSEFIGEIANSLAEQRHASTDIANRVESVSQITEENSEAANNILNSANALSQKAEQLQQAARRFQL</sequence>
<dbReference type="Proteomes" id="UP000623509">
    <property type="component" value="Unassembled WGS sequence"/>
</dbReference>
<dbReference type="GO" id="GO:0006935">
    <property type="term" value="P:chemotaxis"/>
    <property type="evidence" value="ECO:0007669"/>
    <property type="project" value="InterPro"/>
</dbReference>
<evidence type="ECO:0000259" key="6">
    <source>
        <dbReference type="PROSITE" id="PS50111"/>
    </source>
</evidence>
<dbReference type="SMART" id="SM00283">
    <property type="entry name" value="MA"/>
    <property type="match status" value="1"/>
</dbReference>
<keyword evidence="2 4" id="KW-0807">Transducer</keyword>
<dbReference type="Gene3D" id="1.10.287.950">
    <property type="entry name" value="Methyl-accepting chemotaxis protein"/>
    <property type="match status" value="1"/>
</dbReference>
<keyword evidence="5" id="KW-1133">Transmembrane helix</keyword>
<dbReference type="FunFam" id="1.10.287.950:FF:000001">
    <property type="entry name" value="Methyl-accepting chemotaxis sensory transducer"/>
    <property type="match status" value="1"/>
</dbReference>
<reference evidence="7 10" key="1">
    <citation type="submission" date="2016-08" db="EMBL/GenBank/DDBJ databases">
        <title>Candidatus Dactylopiibacterium carminicum genome sequence.</title>
        <authorList>
            <person name="Ramirez-Puebla S.T."/>
            <person name="Ormeno-Orrillo E."/>
            <person name="Vera-Ponce De Leon A."/>
            <person name="Luis L."/>
            <person name="Sanchez-Flores A."/>
            <person name="Monica R."/>
            <person name="Martinez-Romero E."/>
        </authorList>
    </citation>
    <scope>NUCLEOTIDE SEQUENCE [LARGE SCALE GENOMIC DNA]</scope>
    <source>
        <strain evidence="7">END1</strain>
    </source>
</reference>
<comment type="caution">
    <text evidence="8">The sequence shown here is derived from an EMBL/GenBank/DDBJ whole genome shotgun (WGS) entry which is preliminary data.</text>
</comment>
<evidence type="ECO:0000256" key="4">
    <source>
        <dbReference type="PROSITE-ProRule" id="PRU00284"/>
    </source>
</evidence>
<dbReference type="EMBL" id="MDUX01000002">
    <property type="protein sequence ID" value="KAF7600677.1"/>
    <property type="molecule type" value="Genomic_DNA"/>
</dbReference>
<dbReference type="PANTHER" id="PTHR32089:SF112">
    <property type="entry name" value="LYSOZYME-LIKE PROTEIN-RELATED"/>
    <property type="match status" value="1"/>
</dbReference>
<dbReference type="Pfam" id="PF00015">
    <property type="entry name" value="MCPsignal"/>
    <property type="match status" value="1"/>
</dbReference>
<evidence type="ECO:0000256" key="2">
    <source>
        <dbReference type="ARBA" id="ARBA00023224"/>
    </source>
</evidence>
<keyword evidence="5" id="KW-0472">Membrane</keyword>
<organism evidence="8 9">
    <name type="scientific">Candidatus Dactylopiibacterium carminicum</name>
    <dbReference type="NCBI Taxonomy" id="857335"/>
    <lineage>
        <taxon>Bacteria</taxon>
        <taxon>Pseudomonadati</taxon>
        <taxon>Pseudomonadota</taxon>
        <taxon>Betaproteobacteria</taxon>
        <taxon>Rhodocyclales</taxon>
        <taxon>Rhodocyclaceae</taxon>
        <taxon>Candidatus Dactylopiibacterium</taxon>
    </lineage>
</organism>
<dbReference type="AlphaFoldDB" id="A0A272ETB0"/>
<keyword evidence="10" id="KW-1185">Reference proteome</keyword>
<dbReference type="PRINTS" id="PR00260">
    <property type="entry name" value="CHEMTRNSDUCR"/>
</dbReference>
<dbReference type="InterPro" id="IPR004089">
    <property type="entry name" value="MCPsignal_dom"/>
</dbReference>
<feature type="transmembrane region" description="Helical" evidence="5">
    <location>
        <begin position="202"/>
        <end position="223"/>
    </location>
</feature>
<dbReference type="PANTHER" id="PTHR32089">
    <property type="entry name" value="METHYL-ACCEPTING CHEMOTAXIS PROTEIN MCPB"/>
    <property type="match status" value="1"/>
</dbReference>
<proteinExistence type="inferred from homology"/>
<reference evidence="8 9" key="2">
    <citation type="submission" date="2017-07" db="EMBL/GenBank/DDBJ databases">
        <title>Candidatus Dactylopiibacterium carminicum, a nitrogen-fixing symbiont of the cochineal insect Dactylopius coccus and Dactylopius opuntiae (Hemiptera: Coccoidea: Dactylopiidae).</title>
        <authorList>
            <person name="Vera A."/>
        </authorList>
    </citation>
    <scope>NUCLEOTIDE SEQUENCE [LARGE SCALE GENOMIC DNA]</scope>
    <source>
        <strain evidence="8 9">NFDCM</strain>
    </source>
</reference>
<dbReference type="PROSITE" id="PS50111">
    <property type="entry name" value="CHEMOTAXIS_TRANSDUC_2"/>
    <property type="match status" value="1"/>
</dbReference>
<accession>A0A272ETB0</accession>
<dbReference type="Pfam" id="PF12729">
    <property type="entry name" value="4HB_MCP_1"/>
    <property type="match status" value="1"/>
</dbReference>
<feature type="transmembrane region" description="Helical" evidence="5">
    <location>
        <begin position="25"/>
        <end position="45"/>
    </location>
</feature>
<dbReference type="GO" id="GO:0016020">
    <property type="term" value="C:membrane"/>
    <property type="evidence" value="ECO:0007669"/>
    <property type="project" value="UniProtKB-SubCell"/>
</dbReference>
<evidence type="ECO:0000256" key="5">
    <source>
        <dbReference type="SAM" id="Phobius"/>
    </source>
</evidence>